<evidence type="ECO:0000313" key="8">
    <source>
        <dbReference type="EMBL" id="AQS55665.1"/>
    </source>
</evidence>
<feature type="domain" description="Type II secretion system protein GspF" evidence="7">
    <location>
        <begin position="127"/>
        <end position="251"/>
    </location>
</feature>
<reference evidence="8 9" key="1">
    <citation type="journal article" date="2015" name="Int. J. Syst. Evol. Microbiol.">
        <title>Novibacillus thermophilus gen. nov., sp. nov., a Gram-staining-negative and moderately thermophilic member of the family Thermoactinomycetaceae.</title>
        <authorList>
            <person name="Yang G."/>
            <person name="Chen J."/>
            <person name="Zhou S."/>
        </authorList>
    </citation>
    <scope>NUCLEOTIDE SEQUENCE [LARGE SCALE GENOMIC DNA]</scope>
    <source>
        <strain evidence="8 9">SG-1</strain>
    </source>
</reference>
<keyword evidence="3 6" id="KW-0812">Transmembrane</keyword>
<evidence type="ECO:0000259" key="7">
    <source>
        <dbReference type="Pfam" id="PF00482"/>
    </source>
</evidence>
<gene>
    <name evidence="8" type="ORF">B0W44_07570</name>
</gene>
<dbReference type="KEGG" id="ntr:B0W44_07570"/>
<comment type="subcellular location">
    <subcellularLocation>
        <location evidence="1">Cell membrane</location>
        <topology evidence="1">Multi-pass membrane protein</topology>
    </subcellularLocation>
</comment>
<dbReference type="AlphaFoldDB" id="A0A1U9K6H7"/>
<protein>
    <recommendedName>
        <fullName evidence="7">Type II secretion system protein GspF domain-containing protein</fullName>
    </recommendedName>
</protein>
<dbReference type="Pfam" id="PF00482">
    <property type="entry name" value="T2SSF"/>
    <property type="match status" value="1"/>
</dbReference>
<evidence type="ECO:0000256" key="6">
    <source>
        <dbReference type="SAM" id="Phobius"/>
    </source>
</evidence>
<dbReference type="InterPro" id="IPR018076">
    <property type="entry name" value="T2SS_GspF_dom"/>
</dbReference>
<dbReference type="RefSeq" id="WP_077719533.1">
    <property type="nucleotide sequence ID" value="NZ_CP019699.1"/>
</dbReference>
<dbReference type="PANTHER" id="PTHR35007">
    <property type="entry name" value="INTEGRAL MEMBRANE PROTEIN-RELATED"/>
    <property type="match status" value="1"/>
</dbReference>
<dbReference type="STRING" id="1471761.B0W44_07570"/>
<dbReference type="PANTHER" id="PTHR35007:SF1">
    <property type="entry name" value="PILUS ASSEMBLY PROTEIN"/>
    <property type="match status" value="1"/>
</dbReference>
<dbReference type="Proteomes" id="UP000188603">
    <property type="component" value="Chromosome"/>
</dbReference>
<proteinExistence type="predicted"/>
<evidence type="ECO:0000256" key="2">
    <source>
        <dbReference type="ARBA" id="ARBA00022475"/>
    </source>
</evidence>
<evidence type="ECO:0000256" key="5">
    <source>
        <dbReference type="ARBA" id="ARBA00023136"/>
    </source>
</evidence>
<keyword evidence="5 6" id="KW-0472">Membrane</keyword>
<keyword evidence="2" id="KW-1003">Cell membrane</keyword>
<feature type="transmembrane region" description="Helical" evidence="6">
    <location>
        <begin position="75"/>
        <end position="104"/>
    </location>
</feature>
<keyword evidence="4 6" id="KW-1133">Transmembrane helix</keyword>
<organism evidence="8 9">
    <name type="scientific">Novibacillus thermophilus</name>
    <dbReference type="NCBI Taxonomy" id="1471761"/>
    <lineage>
        <taxon>Bacteria</taxon>
        <taxon>Bacillati</taxon>
        <taxon>Bacillota</taxon>
        <taxon>Bacilli</taxon>
        <taxon>Bacillales</taxon>
        <taxon>Thermoactinomycetaceae</taxon>
        <taxon>Novibacillus</taxon>
    </lineage>
</organism>
<accession>A0A1U9K6H7</accession>
<dbReference type="OrthoDB" id="2664016at2"/>
<keyword evidence="9" id="KW-1185">Reference proteome</keyword>
<evidence type="ECO:0000256" key="4">
    <source>
        <dbReference type="ARBA" id="ARBA00022989"/>
    </source>
</evidence>
<feature type="transmembrane region" description="Helical" evidence="6">
    <location>
        <begin position="237"/>
        <end position="264"/>
    </location>
</feature>
<evidence type="ECO:0000256" key="1">
    <source>
        <dbReference type="ARBA" id="ARBA00004651"/>
    </source>
</evidence>
<evidence type="ECO:0000256" key="3">
    <source>
        <dbReference type="ARBA" id="ARBA00022692"/>
    </source>
</evidence>
<evidence type="ECO:0000313" key="9">
    <source>
        <dbReference type="Proteomes" id="UP000188603"/>
    </source>
</evidence>
<sequence length="269" mass="31058">MFWIAIVVLLTGLLALYIQPKQAESHKEIYKWVKNRVQVKQSFKDELEWEFERLGIDDTPEDLKARQWLLAGVSLVSFIVLALVFWHPIWLLFGGGIAGFFYYFPILHINKAIKAKREALYEELPEFIDLIILLLRAGLTPYQSIKQAVSQTQFKALQNDLERLSTDIDTMNEEAALERFAAYAGIPEAKQFVRAMWQATATNPDQADEIFTTQSNVMRQMREFQNRRTIKEKPLKVRFISLGIFGFILAIPLGVFVINFIQIFSGFSS</sequence>
<dbReference type="GO" id="GO:0005886">
    <property type="term" value="C:plasma membrane"/>
    <property type="evidence" value="ECO:0007669"/>
    <property type="project" value="UniProtKB-SubCell"/>
</dbReference>
<dbReference type="EMBL" id="CP019699">
    <property type="protein sequence ID" value="AQS55665.1"/>
    <property type="molecule type" value="Genomic_DNA"/>
</dbReference>
<name>A0A1U9K6H7_9BACL</name>